<sequence>MECGSPCERRRRRKRRGSEEQMIGKCASPIFIAIAVPSSRSHRPCSFRPIKSCASSTSSSNPNTSEHLRSQLDHLHAEAHTTATKANNARMRLLRLSEAAEKLQKQAAISIQRGDENGAREMLFQRKKVLQALEKSKSRIELLDELSTKLSEAISLKESQLIGFTMNMEDIMEDASSPIRIVAPKEEDVQGYFSEDDSDPNTMNFGDIHGNQLDEEEAENIQGSLSNDSWNDDNTVSSLSVTSTYDDFLENIDKKLGEIESELVTVLTVSTLVLDSEERPKNSRLQQTTELLESIRAIRQRIASISVSQRQN</sequence>
<accession>A0ABU6Z209</accession>
<dbReference type="PANTHER" id="PTHR37174">
    <property type="entry name" value="FORKHEAD-ASSOCIATED DOMAIN PROTEIN"/>
    <property type="match status" value="1"/>
</dbReference>
<gene>
    <name evidence="2" type="ORF">PIB30_003653</name>
</gene>
<reference evidence="2 3" key="1">
    <citation type="journal article" date="2023" name="Plants (Basel)">
        <title>Bridging the Gap: Combining Genomics and Transcriptomics Approaches to Understand Stylosanthes scabra, an Orphan Legume from the Brazilian Caatinga.</title>
        <authorList>
            <person name="Ferreira-Neto J.R.C."/>
            <person name="da Silva M.D."/>
            <person name="Binneck E."/>
            <person name="de Melo N.F."/>
            <person name="da Silva R.H."/>
            <person name="de Melo A.L.T.M."/>
            <person name="Pandolfi V."/>
            <person name="Bustamante F.O."/>
            <person name="Brasileiro-Vidal A.C."/>
            <person name="Benko-Iseppon A.M."/>
        </authorList>
    </citation>
    <scope>NUCLEOTIDE SEQUENCE [LARGE SCALE GENOMIC DNA]</scope>
    <source>
        <tissue evidence="2">Leaves</tissue>
    </source>
</reference>
<keyword evidence="3" id="KW-1185">Reference proteome</keyword>
<comment type="caution">
    <text evidence="2">The sequence shown here is derived from an EMBL/GenBank/DDBJ whole genome shotgun (WGS) entry which is preliminary data.</text>
</comment>
<protein>
    <submittedName>
        <fullName evidence="2">Uncharacterized protein</fullName>
    </submittedName>
</protein>
<evidence type="ECO:0000313" key="3">
    <source>
        <dbReference type="Proteomes" id="UP001341840"/>
    </source>
</evidence>
<name>A0ABU6Z209_9FABA</name>
<dbReference type="Proteomes" id="UP001341840">
    <property type="component" value="Unassembled WGS sequence"/>
</dbReference>
<evidence type="ECO:0000313" key="2">
    <source>
        <dbReference type="EMBL" id="MED6216006.1"/>
    </source>
</evidence>
<dbReference type="EMBL" id="JASCZI010271867">
    <property type="protein sequence ID" value="MED6216006.1"/>
    <property type="molecule type" value="Genomic_DNA"/>
</dbReference>
<feature type="region of interest" description="Disordered" evidence="1">
    <location>
        <begin position="1"/>
        <end position="21"/>
    </location>
</feature>
<proteinExistence type="predicted"/>
<organism evidence="2 3">
    <name type="scientific">Stylosanthes scabra</name>
    <dbReference type="NCBI Taxonomy" id="79078"/>
    <lineage>
        <taxon>Eukaryota</taxon>
        <taxon>Viridiplantae</taxon>
        <taxon>Streptophyta</taxon>
        <taxon>Embryophyta</taxon>
        <taxon>Tracheophyta</taxon>
        <taxon>Spermatophyta</taxon>
        <taxon>Magnoliopsida</taxon>
        <taxon>eudicotyledons</taxon>
        <taxon>Gunneridae</taxon>
        <taxon>Pentapetalae</taxon>
        <taxon>rosids</taxon>
        <taxon>fabids</taxon>
        <taxon>Fabales</taxon>
        <taxon>Fabaceae</taxon>
        <taxon>Papilionoideae</taxon>
        <taxon>50 kb inversion clade</taxon>
        <taxon>dalbergioids sensu lato</taxon>
        <taxon>Dalbergieae</taxon>
        <taxon>Pterocarpus clade</taxon>
        <taxon>Stylosanthes</taxon>
    </lineage>
</organism>
<dbReference type="PANTHER" id="PTHR37174:SF2">
    <property type="entry name" value="FORKHEAD-ASSOCIATED DOMAIN PROTEIN"/>
    <property type="match status" value="1"/>
</dbReference>
<evidence type="ECO:0000256" key="1">
    <source>
        <dbReference type="SAM" id="MobiDB-lite"/>
    </source>
</evidence>